<evidence type="ECO:0000256" key="5">
    <source>
        <dbReference type="PROSITE-ProRule" id="PRU01363"/>
    </source>
</evidence>
<dbReference type="InterPro" id="IPR036291">
    <property type="entry name" value="NAD(P)-bd_dom_sf"/>
</dbReference>
<feature type="region of interest" description="N-terminal hotdog fold" evidence="5">
    <location>
        <begin position="934"/>
        <end position="1060"/>
    </location>
</feature>
<dbReference type="PANTHER" id="PTHR43775:SF51">
    <property type="entry name" value="INACTIVE PHENOLPHTHIOCEROL SYNTHESIS POLYKETIDE SYNTHASE TYPE I PKS1-RELATED"/>
    <property type="match status" value="1"/>
</dbReference>
<dbReference type="Pfam" id="PF00550">
    <property type="entry name" value="PP-binding"/>
    <property type="match status" value="1"/>
</dbReference>
<dbReference type="SMART" id="SM01294">
    <property type="entry name" value="PKS_PP_betabranch"/>
    <property type="match status" value="1"/>
</dbReference>
<evidence type="ECO:0000259" key="7">
    <source>
        <dbReference type="PROSITE" id="PS52004"/>
    </source>
</evidence>
<dbReference type="InterPro" id="IPR014043">
    <property type="entry name" value="Acyl_transferase_dom"/>
</dbReference>
<dbReference type="InterPro" id="IPR006162">
    <property type="entry name" value="Ppantetheine_attach_site"/>
</dbReference>
<dbReference type="InterPro" id="IPR016035">
    <property type="entry name" value="Acyl_Trfase/lysoPLipase"/>
</dbReference>
<dbReference type="InterPro" id="IPR049490">
    <property type="entry name" value="C883_1060-like_KR_N"/>
</dbReference>
<dbReference type="SMART" id="SM00826">
    <property type="entry name" value="PKS_DH"/>
    <property type="match status" value="1"/>
</dbReference>
<feature type="domain" description="PKS/mFAS DH" evidence="8">
    <location>
        <begin position="934"/>
        <end position="1218"/>
    </location>
</feature>
<dbReference type="InterPro" id="IPR020806">
    <property type="entry name" value="PKS_PP-bd"/>
</dbReference>
<dbReference type="SUPFAM" id="SSF51735">
    <property type="entry name" value="NAD(P)-binding Rossmann-fold domains"/>
    <property type="match status" value="2"/>
</dbReference>
<dbReference type="GO" id="GO:0031177">
    <property type="term" value="F:phosphopantetheine binding"/>
    <property type="evidence" value="ECO:0007669"/>
    <property type="project" value="InterPro"/>
</dbReference>
<dbReference type="Pfam" id="PF02801">
    <property type="entry name" value="Ketoacyl-synt_C"/>
    <property type="match status" value="1"/>
</dbReference>
<evidence type="ECO:0000256" key="1">
    <source>
        <dbReference type="ARBA" id="ARBA00022450"/>
    </source>
</evidence>
<dbReference type="PROSITE" id="PS52019">
    <property type="entry name" value="PKS_MFAS_DH"/>
    <property type="match status" value="1"/>
</dbReference>
<dbReference type="SUPFAM" id="SSF52151">
    <property type="entry name" value="FabD/lysophospholipase-like"/>
    <property type="match status" value="1"/>
</dbReference>
<dbReference type="InterPro" id="IPR013968">
    <property type="entry name" value="PKS_KR"/>
</dbReference>
<evidence type="ECO:0000259" key="8">
    <source>
        <dbReference type="PROSITE" id="PS52019"/>
    </source>
</evidence>
<dbReference type="FunFam" id="3.40.47.10:FF:000019">
    <property type="entry name" value="Polyketide synthase type I"/>
    <property type="match status" value="1"/>
</dbReference>
<organism evidence="9">
    <name type="scientific">Sorangium cellulosum</name>
    <name type="common">Polyangium cellulosum</name>
    <dbReference type="NCBI Taxonomy" id="56"/>
    <lineage>
        <taxon>Bacteria</taxon>
        <taxon>Pseudomonadati</taxon>
        <taxon>Myxococcota</taxon>
        <taxon>Polyangia</taxon>
        <taxon>Polyangiales</taxon>
        <taxon>Polyangiaceae</taxon>
        <taxon>Sorangium</taxon>
    </lineage>
</organism>
<dbReference type="SMART" id="SM00825">
    <property type="entry name" value="PKS_KS"/>
    <property type="match status" value="1"/>
</dbReference>
<dbReference type="Pfam" id="PF22621">
    <property type="entry name" value="CurL-like_PKS_C"/>
    <property type="match status" value="1"/>
</dbReference>
<evidence type="ECO:0000256" key="2">
    <source>
        <dbReference type="ARBA" id="ARBA00022553"/>
    </source>
</evidence>
<dbReference type="Pfam" id="PF14765">
    <property type="entry name" value="PS-DH"/>
    <property type="match status" value="1"/>
</dbReference>
<sequence>MTTTTPEARKELSQLERAAYALKHLRAQLDKYREPIAIVGMACRFPGGANDLDSYWRLLCEGRSAVVKVPRDRWDADELYRPDPDPDRFWETYMQYGSFLDHHVDGFDAEFFKISPREAMVMDPQQRLLLEVAWESLEHAGVAPDSLLCSRTGVYVGLITGDYGRIPFEEVVPADLPYYGTGNSVSFPAGRLSFSLGLQGPCMVVDTACSSTLVSTHLACQALRSGECDLAISGGVSLMIFPDTSIILSKMRATAPDGRSKTFDAGADGFGRGEGCGVVVLKRLEDALRDGDKIWALIRGAAVNHDGPSGGITVPNGPAQEKLLKSALESARLRAEEVNYIEAHGTGTPLGDPIELQAIHTVIGQAHTQDQPLLIGSVKTNIGHLEAAAGVAGLIKVALALHHERLPASLNFKTPNPAVPWNDMPLRVVTELTPWARRELPRIAGISSFGLSGINGHVLVQEAPVAAPKRPPERDRPLHLLTLSARTPEALRELSRRYADFLERKQAEVSLADVCFTANTGRSLFEHRLAVTAASSAELCARLKEFTDAGRADDVRSALSGDAPQVAFLFTGQGAQHVSMGRELFETQPSFRATLERCDELLRAELEQPLLSVLYPEPGRPSPIDDTAYAQPALFAIEVALGQLLLSFGVRPAYMMGHSIGEYAAACLAGVFTLEEGLRLVATRGRLMQSLPRDGAMFSVKGDLDRIGAAVVRHAADVAIAAVNGPQHAVISGREEAVHRLVARFEAEGMPCKRLKVSHAFHSPLMTPILDEFARVVEQVHMKPPSIPIVSNLTGRVAGDELLTASYWRQHLLRTVAFADGIASLGREGVHAFVEIGPTPTLSGLGQLCLPQGGKAWLPTLRPGVSDWRMLLDALAELYVAGQRIDWRAFERDYPRNKVQLPTYPWQRRRHWIELPADYEQHRRRRGKAGAKEHPLLGRKLRSATKVQHFESLISSSAPAFLAEHQVYGTPVVPGAAFVEAFLAAGASLLKSEALVLENVAFRSAVSLPDGEPVTLQVLATPREDGGYDMEVHSTDAAAEGDEPWVLRASAQVSRGAAAGEKRDVGALRARCSKEHSPEAFYARVQGLGLDYGPSFRPIRAFWSSGSEVLGRLTLPGGLAAESGAFLFHPVLLDGCFQALGAIFPEQLENDVYLPIAIDRLELYGRPGAEPWVHSTMQAGPGAERTPRCDFEVLDPSGRPTVKIEGLRFQRAKYEALQASLRGGLRRSYYKVEWVNEPLELADERPAAGAGAVEERSWLLLADRSEVVAALAESLRARGDRCVLVHAGSAYEAVSPVKFVIDPRAPEHYGRLLSDLGPRSITGVVHLFGLDQSGAEKLDAAGMSAAWKRSCGSLLHLVQGLAKASQQRSMVLCFVTRGAVAASDGEPLPGIAQAPSWGLGRVIGSEHPELRTLGVDLPPEPMKGEIDALLKELRGRAAGGAEDQVALRPEGRLVPRLARAELQGSPQGVDQLRSDATYLVTGGLGGLGSCVLRRLAEQGARHLLVISRSGASEAHGPLLSELAAMGVTVEVARADVAREAEVQAVFRQLDRAMPPLAGVVHAAGVLDDGILLQQSEQRFAHVMAPKVEGSWILHRLTQDRPLDFFVLFSSAASLLGSAGQGNYVAANAFVDALAHHRRARGLVATSINWGAWAEVGLAAQPEARERVRERRVATLQPAEGLDALTQVLAAAPAQIGVVPIHWNDMQALLRSPFFNNFKRFEPPKAEADAFLKKLDEAPWSERHGLLVEHVTAVVRKILGIGPSRPVAPERGFFDMGMDSMMSVELRNRLQSSLGCSLPATVAFDNPTVNQLVDYLEGSALARGQEEAPVRAAIDDAELGALLEEVDALSGAEINARLQGARLGAAR</sequence>
<dbReference type="InterPro" id="IPR049552">
    <property type="entry name" value="PKS_DH_N"/>
</dbReference>
<dbReference type="Gene3D" id="3.10.129.110">
    <property type="entry name" value="Polyketide synthase dehydratase"/>
    <property type="match status" value="1"/>
</dbReference>
<evidence type="ECO:0000259" key="6">
    <source>
        <dbReference type="PROSITE" id="PS50075"/>
    </source>
</evidence>
<dbReference type="EMBL" id="HM639990">
    <property type="protein sequence ID" value="ADZ24997.1"/>
    <property type="molecule type" value="Genomic_DNA"/>
</dbReference>
<dbReference type="InterPro" id="IPR057326">
    <property type="entry name" value="KR_dom"/>
</dbReference>
<protein>
    <submittedName>
        <fullName evidence="9">Polyketide synthase</fullName>
    </submittedName>
</protein>
<dbReference type="Pfam" id="PF08659">
    <property type="entry name" value="KR"/>
    <property type="match status" value="1"/>
</dbReference>
<dbReference type="SUPFAM" id="SSF53901">
    <property type="entry name" value="Thiolase-like"/>
    <property type="match status" value="1"/>
</dbReference>
<evidence type="ECO:0000256" key="4">
    <source>
        <dbReference type="ARBA" id="ARBA00054155"/>
    </source>
</evidence>
<dbReference type="InterPro" id="IPR016039">
    <property type="entry name" value="Thiolase-like"/>
</dbReference>
<feature type="domain" description="Ketosynthase family 3 (KS3)" evidence="7">
    <location>
        <begin position="33"/>
        <end position="462"/>
    </location>
</feature>
<dbReference type="SUPFAM" id="SSF55048">
    <property type="entry name" value="Probable ACP-binding domain of malonyl-CoA ACP transacylase"/>
    <property type="match status" value="1"/>
</dbReference>
<dbReference type="PANTHER" id="PTHR43775">
    <property type="entry name" value="FATTY ACID SYNTHASE"/>
    <property type="match status" value="1"/>
</dbReference>
<dbReference type="Pfam" id="PF21394">
    <property type="entry name" value="Beta-ketacyl_N"/>
    <property type="match status" value="1"/>
</dbReference>
<feature type="region of interest" description="C-terminal hotdog fold" evidence="5">
    <location>
        <begin position="1073"/>
        <end position="1218"/>
    </location>
</feature>
<dbReference type="InterPro" id="IPR020807">
    <property type="entry name" value="PKS_DH"/>
</dbReference>
<dbReference type="InterPro" id="IPR014031">
    <property type="entry name" value="Ketoacyl_synth_C"/>
</dbReference>
<comment type="function">
    <text evidence="4">Involved in production of the polyketide antibiotic thailandamide.</text>
</comment>
<dbReference type="Gene3D" id="3.40.50.720">
    <property type="entry name" value="NAD(P)-binding Rossmann-like Domain"/>
    <property type="match status" value="1"/>
</dbReference>
<dbReference type="InterPro" id="IPR049551">
    <property type="entry name" value="PKS_DH_C"/>
</dbReference>
<dbReference type="Pfam" id="PF00698">
    <property type="entry name" value="Acyl_transf_1"/>
    <property type="match status" value="1"/>
</dbReference>
<gene>
    <name evidence="9" type="primary">leuC</name>
</gene>
<dbReference type="SMART" id="SM00827">
    <property type="entry name" value="PKS_AT"/>
    <property type="match status" value="1"/>
</dbReference>
<dbReference type="InterPro" id="IPR014030">
    <property type="entry name" value="Ketoacyl_synth_N"/>
</dbReference>
<dbReference type="GO" id="GO:0004312">
    <property type="term" value="F:fatty acid synthase activity"/>
    <property type="evidence" value="ECO:0007669"/>
    <property type="project" value="TreeGrafter"/>
</dbReference>
<dbReference type="GO" id="GO:0006633">
    <property type="term" value="P:fatty acid biosynthetic process"/>
    <property type="evidence" value="ECO:0007669"/>
    <property type="project" value="TreeGrafter"/>
</dbReference>
<dbReference type="InterPro" id="IPR009081">
    <property type="entry name" value="PP-bd_ACP"/>
</dbReference>
<dbReference type="InterPro" id="IPR042104">
    <property type="entry name" value="PKS_dehydratase_sf"/>
</dbReference>
<keyword evidence="3" id="KW-0808">Transferase</keyword>
<feature type="domain" description="Carrier" evidence="6">
    <location>
        <begin position="1744"/>
        <end position="1819"/>
    </location>
</feature>
<reference evidence="9" key="1">
    <citation type="journal article" date="2011" name="Mol. Biosyst.">
        <title>Insights into the complex biosynthesis of the leupyrrins in Sorangium cellulosum So ce690.</title>
        <authorList>
            <person name="Kopp M."/>
            <person name="Irschik H."/>
            <person name="Gemperlein K."/>
            <person name="Buntin K."/>
            <person name="Meiser P."/>
            <person name="Weissman K.J."/>
            <person name="Bode H.B."/>
            <person name="Muller R."/>
        </authorList>
    </citation>
    <scope>NUCLEOTIDE SEQUENCE</scope>
    <source>
        <strain evidence="9">So ce690</strain>
    </source>
</reference>
<evidence type="ECO:0000313" key="9">
    <source>
        <dbReference type="EMBL" id="ADZ24997.1"/>
    </source>
</evidence>
<dbReference type="SMART" id="SM00823">
    <property type="entry name" value="PKS_PP"/>
    <property type="match status" value="1"/>
</dbReference>
<dbReference type="CDD" id="cd00833">
    <property type="entry name" value="PKS"/>
    <property type="match status" value="1"/>
</dbReference>
<dbReference type="Gene3D" id="3.40.47.10">
    <property type="match status" value="1"/>
</dbReference>
<dbReference type="SMART" id="SM00822">
    <property type="entry name" value="PKS_KR"/>
    <property type="match status" value="1"/>
</dbReference>
<dbReference type="InterPro" id="IPR020841">
    <property type="entry name" value="PKS_Beta-ketoAc_synthase_dom"/>
</dbReference>
<dbReference type="Pfam" id="PF00109">
    <property type="entry name" value="ketoacyl-synt"/>
    <property type="match status" value="1"/>
</dbReference>
<dbReference type="Gene3D" id="3.40.366.10">
    <property type="entry name" value="Malonyl-Coenzyme A Acyl Carrier Protein, domain 2"/>
    <property type="match status" value="1"/>
</dbReference>
<dbReference type="PROSITE" id="PS00012">
    <property type="entry name" value="PHOSPHOPANTETHEINE"/>
    <property type="match status" value="1"/>
</dbReference>
<dbReference type="InterPro" id="IPR001227">
    <property type="entry name" value="Ac_transferase_dom_sf"/>
</dbReference>
<dbReference type="Gene3D" id="1.10.1200.10">
    <property type="entry name" value="ACP-like"/>
    <property type="match status" value="1"/>
</dbReference>
<feature type="active site" description="Proton acceptor; for dehydratase activity" evidence="5">
    <location>
        <position position="965"/>
    </location>
</feature>
<evidence type="ECO:0000256" key="3">
    <source>
        <dbReference type="ARBA" id="ARBA00022679"/>
    </source>
</evidence>
<feature type="active site" description="Proton donor; for dehydratase activity" evidence="5">
    <location>
        <position position="1134"/>
    </location>
</feature>
<dbReference type="PROSITE" id="PS52004">
    <property type="entry name" value="KS3_2"/>
    <property type="match status" value="1"/>
</dbReference>
<dbReference type="SUPFAM" id="SSF47336">
    <property type="entry name" value="ACP-like"/>
    <property type="match status" value="1"/>
</dbReference>
<dbReference type="Pfam" id="PF21089">
    <property type="entry name" value="PKS_DH_N"/>
    <property type="match status" value="1"/>
</dbReference>
<dbReference type="InterPro" id="IPR036736">
    <property type="entry name" value="ACP-like_sf"/>
</dbReference>
<dbReference type="InterPro" id="IPR049900">
    <property type="entry name" value="PKS_mFAS_DH"/>
</dbReference>
<dbReference type="InterPro" id="IPR050091">
    <property type="entry name" value="PKS_NRPS_Biosynth_Enz"/>
</dbReference>
<proteinExistence type="predicted"/>
<keyword evidence="2" id="KW-0597">Phosphoprotein</keyword>
<dbReference type="Gene3D" id="3.30.70.3290">
    <property type="match status" value="1"/>
</dbReference>
<dbReference type="CDD" id="cd08955">
    <property type="entry name" value="KR_2_FAS_SDR_x"/>
    <property type="match status" value="1"/>
</dbReference>
<keyword evidence="1" id="KW-0596">Phosphopantetheine</keyword>
<dbReference type="FunFam" id="3.40.366.10:FF:000002">
    <property type="entry name" value="Probable polyketide synthase 2"/>
    <property type="match status" value="1"/>
</dbReference>
<accession>F1B9Q5</accession>
<dbReference type="InterPro" id="IPR016036">
    <property type="entry name" value="Malonyl_transacylase_ACP-bd"/>
</dbReference>
<dbReference type="PROSITE" id="PS50075">
    <property type="entry name" value="CARRIER"/>
    <property type="match status" value="1"/>
</dbReference>
<name>F1B9Q5_SORCE</name>